<dbReference type="SMART" id="SM00332">
    <property type="entry name" value="PP2Cc"/>
    <property type="match status" value="1"/>
</dbReference>
<dbReference type="SUPFAM" id="SSF81606">
    <property type="entry name" value="PP2C-like"/>
    <property type="match status" value="1"/>
</dbReference>
<feature type="domain" description="PPM-type phosphatase" evidence="2">
    <location>
        <begin position="157"/>
        <end position="469"/>
    </location>
</feature>
<keyword evidence="4" id="KW-1185">Reference proteome</keyword>
<feature type="region of interest" description="Disordered" evidence="1">
    <location>
        <begin position="518"/>
        <end position="541"/>
    </location>
</feature>
<feature type="compositionally biased region" description="Low complexity" evidence="1">
    <location>
        <begin position="44"/>
        <end position="55"/>
    </location>
</feature>
<feature type="region of interest" description="Disordered" evidence="1">
    <location>
        <begin position="1"/>
        <end position="65"/>
    </location>
</feature>
<feature type="compositionally biased region" description="Basic and acidic residues" evidence="1">
    <location>
        <begin position="524"/>
        <end position="541"/>
    </location>
</feature>
<gene>
    <name evidence="3" type="ORF">PROFUN_11328</name>
</gene>
<protein>
    <submittedName>
        <fullName evidence="3">Protein phosphatase 2C-related protein</fullName>
    </submittedName>
</protein>
<dbReference type="InParanoid" id="A0A2P6NAB4"/>
<evidence type="ECO:0000313" key="3">
    <source>
        <dbReference type="EMBL" id="PRP80887.1"/>
    </source>
</evidence>
<proteinExistence type="predicted"/>
<sequence length="541" mass="60972">MSNFSEQSDGSSDLFGSTLTSPPTRLTKSTSAATEFSSPQTRVPKASTSTPPKSSNGLDHHMMPESPLALPTNVPFIISQMQRMIDIKKLEKVKSRKYKQDEFTDIFQALDLDTKSLLYYHFPPLKFVKKPKKKPQIIDTIMGPYDPHFVDDAYTPWVYGRAISTYPHLPTRTIREGDPICDSYCIQLLEDNMVITVVADGCSWGKGPMEASNTAKSAFVDYLRSHLHEMNDLRDVGHYLLQALSACQFKITEGKDQWEAGTTTLLGGVLIPVKKEKKEKKEGKKKEAQKSEKKEKKDKDKMKTWVWAFVTIGDCKSYHFNKESKAVTDLTEGNRQNVFDAKDCGGRLGPQVEEGAPDLRNVSLNFQLCSPGDIILILSDGVHDNLDPQTLGKVPADLGPKFSSVQDWNDIESLDEVQNLKTQYMLKLLSEDLICGGQQEHKLRTKVFSIPTQQEEELMSPNSITTRIIQFCLSMTGNGREWMEQNPREKLPNDYIKYPGKMDHATCVTMKVGRFDVGVPRNRGGHDSRNPSTRNLKESSY</sequence>
<organism evidence="3 4">
    <name type="scientific">Planoprotostelium fungivorum</name>
    <dbReference type="NCBI Taxonomy" id="1890364"/>
    <lineage>
        <taxon>Eukaryota</taxon>
        <taxon>Amoebozoa</taxon>
        <taxon>Evosea</taxon>
        <taxon>Variosea</taxon>
        <taxon>Cavosteliida</taxon>
        <taxon>Cavosteliaceae</taxon>
        <taxon>Planoprotostelium</taxon>
    </lineage>
</organism>
<dbReference type="EMBL" id="MDYQ01000135">
    <property type="protein sequence ID" value="PRP80887.1"/>
    <property type="molecule type" value="Genomic_DNA"/>
</dbReference>
<dbReference type="PANTHER" id="PTHR21586">
    <property type="entry name" value="TIPA"/>
    <property type="match status" value="1"/>
</dbReference>
<feature type="region of interest" description="Disordered" evidence="1">
    <location>
        <begin position="277"/>
        <end position="297"/>
    </location>
</feature>
<comment type="caution">
    <text evidence="3">The sequence shown here is derived from an EMBL/GenBank/DDBJ whole genome shotgun (WGS) entry which is preliminary data.</text>
</comment>
<name>A0A2P6NAB4_9EUKA</name>
<dbReference type="AlphaFoldDB" id="A0A2P6NAB4"/>
<dbReference type="Gene3D" id="3.60.40.10">
    <property type="entry name" value="PPM-type phosphatase domain"/>
    <property type="match status" value="1"/>
</dbReference>
<evidence type="ECO:0000313" key="4">
    <source>
        <dbReference type="Proteomes" id="UP000241769"/>
    </source>
</evidence>
<reference evidence="3 4" key="1">
    <citation type="journal article" date="2018" name="Genome Biol. Evol.">
        <title>Multiple Roots of Fruiting Body Formation in Amoebozoa.</title>
        <authorList>
            <person name="Hillmann F."/>
            <person name="Forbes G."/>
            <person name="Novohradska S."/>
            <person name="Ferling I."/>
            <person name="Riege K."/>
            <person name="Groth M."/>
            <person name="Westermann M."/>
            <person name="Marz M."/>
            <person name="Spaller T."/>
            <person name="Winckler T."/>
            <person name="Schaap P."/>
            <person name="Glockner G."/>
        </authorList>
    </citation>
    <scope>NUCLEOTIDE SEQUENCE [LARGE SCALE GENOMIC DNA]</scope>
    <source>
        <strain evidence="3 4">Jena</strain>
    </source>
</reference>
<dbReference type="InterPro" id="IPR036457">
    <property type="entry name" value="PPM-type-like_dom_sf"/>
</dbReference>
<dbReference type="OrthoDB" id="2556847at2759"/>
<feature type="compositionally biased region" description="Polar residues" evidence="1">
    <location>
        <begin position="1"/>
        <end position="41"/>
    </location>
</feature>
<dbReference type="Proteomes" id="UP000241769">
    <property type="component" value="Unassembled WGS sequence"/>
</dbReference>
<dbReference type="FunCoup" id="A0A2P6NAB4">
    <property type="interactions" value="25"/>
</dbReference>
<dbReference type="InterPro" id="IPR053287">
    <property type="entry name" value="PP2C-like_domain"/>
</dbReference>
<accession>A0A2P6NAB4</accession>
<dbReference type="InterPro" id="IPR001932">
    <property type="entry name" value="PPM-type_phosphatase-like_dom"/>
</dbReference>
<evidence type="ECO:0000259" key="2">
    <source>
        <dbReference type="SMART" id="SM00332"/>
    </source>
</evidence>
<evidence type="ECO:0000256" key="1">
    <source>
        <dbReference type="SAM" id="MobiDB-lite"/>
    </source>
</evidence>
<dbReference type="PANTHER" id="PTHR21586:SF1">
    <property type="entry name" value="PROTEIN PHOSPHATASE 2C-RELATED PROTEIN"/>
    <property type="match status" value="1"/>
</dbReference>